<dbReference type="AlphaFoldDB" id="A0A3P8U8Z8"/>
<keyword evidence="2" id="KW-0812">Transmembrane</keyword>
<feature type="compositionally biased region" description="Polar residues" evidence="1">
    <location>
        <begin position="239"/>
        <end position="251"/>
    </location>
</feature>
<feature type="chain" id="PRO_5017985899" description="Ig-like domain-containing protein" evidence="3">
    <location>
        <begin position="21"/>
        <end position="251"/>
    </location>
</feature>
<evidence type="ECO:0000313" key="5">
    <source>
        <dbReference type="Ensembl" id="ENSAPEP00000033246.1"/>
    </source>
</evidence>
<evidence type="ECO:0000259" key="4">
    <source>
        <dbReference type="PROSITE" id="PS50835"/>
    </source>
</evidence>
<dbReference type="Proteomes" id="UP000265080">
    <property type="component" value="Chromosome 9"/>
</dbReference>
<dbReference type="InterPro" id="IPR007110">
    <property type="entry name" value="Ig-like_dom"/>
</dbReference>
<dbReference type="InterPro" id="IPR003599">
    <property type="entry name" value="Ig_sub"/>
</dbReference>
<reference evidence="5" key="3">
    <citation type="submission" date="2025-09" db="UniProtKB">
        <authorList>
            <consortium name="Ensembl"/>
        </authorList>
    </citation>
    <scope>IDENTIFICATION</scope>
</reference>
<feature type="region of interest" description="Disordered" evidence="1">
    <location>
        <begin position="231"/>
        <end position="251"/>
    </location>
</feature>
<sequence length="251" mass="28122">MYDYLLCAICYVWILQTGFCDEECNQGVLARRGAYDVPAGGSLSLSCVVQHCGDTWTGTWMWKNSTYEKFSTVKESARHRLTKETLSANKTQLVLKLLRADPLDEGSYQCSVIWAAGNTEQGHLTTVNITAAVLSQRILWHRVLICAGAFLCFPIVVGLAHCLSSEVKHQLLPMATLYTAVERNLPPSAPQPPPRRPVPQKRKTTPNKAVRPKQQQNIEVVYADISQDALREQRAMREPTQSTVYSSVRFP</sequence>
<dbReference type="OMA" id="LCAEECQ"/>
<feature type="transmembrane region" description="Helical" evidence="2">
    <location>
        <begin position="139"/>
        <end position="163"/>
    </location>
</feature>
<dbReference type="PROSITE" id="PS50835">
    <property type="entry name" value="IG_LIKE"/>
    <property type="match status" value="1"/>
</dbReference>
<organism evidence="5 6">
    <name type="scientific">Amphiprion percula</name>
    <name type="common">Orange clownfish</name>
    <name type="synonym">Lutjanus percula</name>
    <dbReference type="NCBI Taxonomy" id="161767"/>
    <lineage>
        <taxon>Eukaryota</taxon>
        <taxon>Metazoa</taxon>
        <taxon>Chordata</taxon>
        <taxon>Craniata</taxon>
        <taxon>Vertebrata</taxon>
        <taxon>Euteleostomi</taxon>
        <taxon>Actinopterygii</taxon>
        <taxon>Neopterygii</taxon>
        <taxon>Teleostei</taxon>
        <taxon>Neoteleostei</taxon>
        <taxon>Acanthomorphata</taxon>
        <taxon>Ovalentaria</taxon>
        <taxon>Pomacentridae</taxon>
        <taxon>Amphiprion</taxon>
    </lineage>
</organism>
<keyword evidence="2" id="KW-0472">Membrane</keyword>
<keyword evidence="3" id="KW-0732">Signal</keyword>
<reference evidence="5 6" key="1">
    <citation type="submission" date="2018-03" db="EMBL/GenBank/DDBJ databases">
        <title>Finding Nemo's genes: A chromosome-scale reference assembly of the genome of the orange clownfish Amphiprion percula.</title>
        <authorList>
            <person name="Lehmann R."/>
        </authorList>
    </citation>
    <scope>NUCLEOTIDE SEQUENCE</scope>
</reference>
<evidence type="ECO:0000313" key="6">
    <source>
        <dbReference type="Proteomes" id="UP000265080"/>
    </source>
</evidence>
<proteinExistence type="predicted"/>
<name>A0A3P8U8Z8_AMPPE</name>
<evidence type="ECO:0000256" key="3">
    <source>
        <dbReference type="SAM" id="SignalP"/>
    </source>
</evidence>
<reference evidence="5" key="2">
    <citation type="submission" date="2025-08" db="UniProtKB">
        <authorList>
            <consortium name="Ensembl"/>
        </authorList>
    </citation>
    <scope>IDENTIFICATION</scope>
</reference>
<feature type="signal peptide" evidence="3">
    <location>
        <begin position="1"/>
        <end position="20"/>
    </location>
</feature>
<dbReference type="SUPFAM" id="SSF48726">
    <property type="entry name" value="Immunoglobulin"/>
    <property type="match status" value="1"/>
</dbReference>
<dbReference type="GeneTree" id="ENSGT00990000203761"/>
<dbReference type="Ensembl" id="ENSAPET00000034116.1">
    <property type="protein sequence ID" value="ENSAPEP00000033246.1"/>
    <property type="gene ID" value="ENSAPEG00000023606.1"/>
</dbReference>
<feature type="domain" description="Ig-like" evidence="4">
    <location>
        <begin position="40"/>
        <end position="130"/>
    </location>
</feature>
<keyword evidence="6" id="KW-1185">Reference proteome</keyword>
<evidence type="ECO:0000256" key="2">
    <source>
        <dbReference type="SAM" id="Phobius"/>
    </source>
</evidence>
<dbReference type="InterPro" id="IPR036179">
    <property type="entry name" value="Ig-like_dom_sf"/>
</dbReference>
<feature type="region of interest" description="Disordered" evidence="1">
    <location>
        <begin position="184"/>
        <end position="216"/>
    </location>
</feature>
<accession>A0A3P8U8Z8</accession>
<evidence type="ECO:0000256" key="1">
    <source>
        <dbReference type="SAM" id="MobiDB-lite"/>
    </source>
</evidence>
<protein>
    <recommendedName>
        <fullName evidence="4">Ig-like domain-containing protein</fullName>
    </recommendedName>
</protein>
<dbReference type="STRING" id="161767.ENSAPEP00000033246"/>
<dbReference type="SMART" id="SM00409">
    <property type="entry name" value="IG"/>
    <property type="match status" value="1"/>
</dbReference>
<feature type="compositionally biased region" description="Pro residues" evidence="1">
    <location>
        <begin position="187"/>
        <end position="197"/>
    </location>
</feature>
<dbReference type="InterPro" id="IPR013783">
    <property type="entry name" value="Ig-like_fold"/>
</dbReference>
<keyword evidence="2" id="KW-1133">Transmembrane helix</keyword>
<dbReference type="Gene3D" id="2.60.40.10">
    <property type="entry name" value="Immunoglobulins"/>
    <property type="match status" value="1"/>
</dbReference>